<name>A0A8J3A9E0_9ACTN</name>
<protein>
    <submittedName>
        <fullName evidence="1">Uncharacterized protein</fullName>
    </submittedName>
</protein>
<dbReference type="Proteomes" id="UP000650511">
    <property type="component" value="Unassembled WGS sequence"/>
</dbReference>
<keyword evidence="2" id="KW-1185">Reference proteome</keyword>
<organism evidence="1 2">
    <name type="scientific">Egicoccus halophilus</name>
    <dbReference type="NCBI Taxonomy" id="1670830"/>
    <lineage>
        <taxon>Bacteria</taxon>
        <taxon>Bacillati</taxon>
        <taxon>Actinomycetota</taxon>
        <taxon>Nitriliruptoria</taxon>
        <taxon>Egicoccales</taxon>
        <taxon>Egicoccaceae</taxon>
        <taxon>Egicoccus</taxon>
    </lineage>
</organism>
<dbReference type="AlphaFoldDB" id="A0A8J3A9E0"/>
<evidence type="ECO:0000313" key="2">
    <source>
        <dbReference type="Proteomes" id="UP000650511"/>
    </source>
</evidence>
<dbReference type="EMBL" id="BMHA01000004">
    <property type="protein sequence ID" value="GGI05310.1"/>
    <property type="molecule type" value="Genomic_DNA"/>
</dbReference>
<comment type="caution">
    <text evidence="1">The sequence shown here is derived from an EMBL/GenBank/DDBJ whole genome shotgun (WGS) entry which is preliminary data.</text>
</comment>
<proteinExistence type="predicted"/>
<evidence type="ECO:0000313" key="1">
    <source>
        <dbReference type="EMBL" id="GGI05310.1"/>
    </source>
</evidence>
<reference evidence="1" key="1">
    <citation type="journal article" date="2014" name="Int. J. Syst. Evol. Microbiol.">
        <title>Complete genome sequence of Corynebacterium casei LMG S-19264T (=DSM 44701T), isolated from a smear-ripened cheese.</title>
        <authorList>
            <consortium name="US DOE Joint Genome Institute (JGI-PGF)"/>
            <person name="Walter F."/>
            <person name="Albersmeier A."/>
            <person name="Kalinowski J."/>
            <person name="Ruckert C."/>
        </authorList>
    </citation>
    <scope>NUCLEOTIDE SEQUENCE</scope>
    <source>
        <strain evidence="1">CGMCC 1.14988</strain>
    </source>
</reference>
<gene>
    <name evidence="1" type="ORF">GCM10011354_13460</name>
</gene>
<accession>A0A8J3A9E0</accession>
<sequence>MPWDQVCDLLRQHDLAGCNRDVQCGWGEGCKVERRLVFVSAGDRHRLDPSLVSGNGFDVLIYFYGDDRGVQNDLARRGQLVERKGGKWPNLLAAHRSNVANLGSYDAVLVLDDDLALTNIEVLRLFDVREHYNLCIAQPAFDRRGRVSYAISTPSPWTSLRYVELVEVNAPLFAAEQLITFLDVYDGSLTGWGVDWWYTEVLCSGARMFAVVDEVVCINPLDREGQREIERLQSKAQRIADWERVREQHGLQQLRAPRTVGRVWRRPDRALVAFLVEAGRVVALLRAGGEPRRLQLKRWRMGSKRCIRGVVVRLPVGPN</sequence>
<reference evidence="1" key="2">
    <citation type="submission" date="2020-09" db="EMBL/GenBank/DDBJ databases">
        <authorList>
            <person name="Sun Q."/>
            <person name="Zhou Y."/>
        </authorList>
    </citation>
    <scope>NUCLEOTIDE SEQUENCE</scope>
    <source>
        <strain evidence="1">CGMCC 1.14988</strain>
    </source>
</reference>